<sequence length="805" mass="91372">MKKFTLLFATLLAMFGDAFGQKETRLVWEQGLNTRVDSVFYSLMGGISRTSQGEIVVGTDEIRVFSENGKYLLKYSDISQSNVLYSLAQGKKINWSISKEKVILVDKSFKVLVTLDNVEPKSIIEIEDGIFLFTTGKVIKYDFSGRELWQYQLKNKINSFNILDNNEWISGLKSDNIVSNYTLFYHDDNSGKGQRTMIRINGKNVTEMTIDFMPEMTIPTIDKGFWAIDLRVPVMEERVYIKYDSTGKKMFEINPRDIKLGISYVKDTRPVGITPNGSLIFESNGQNASELLFFRVDMTGKAQATERIGIADYTGSAPSKVIALSEDSLLFAGPKYYVTGNVIFGAASFSDNKVNWGKVDKVGSSIGVVGNQFLNQNSEKIESYDLQGQLLWVHRITNYQRFNRLVQSSLYPSYSLYQPYYLSSIYEWKGVEEYIYLREVGFVRKVRVSDGALIWRINQLNEMRLFDEDKDGNSYWINENGNYNKKKKTVFIVSNKGEINKIFESPKEDWNLEGYGSIYERFTISIDIQNKNIYTIPLEEQVDKSLRFFLRKYAYRCLYDLAATAQATGKTEACSGTKVKLSTTKQDGLTYQWQKDGKDIPTFKDTVHDVEESGNYTVTVKDEICQNQATSNAVKVIIKPTPEASISTDIKGVIYEPFKVKMTANIGTGLSYEWYENDTLIANATTAIYEAGKSGTYQVKVSKDGCMKVSEPFKISILIPLANESEVGEEEVLVYPNPVKENDAFHIVLPTSLKNANVQLFDSYGREHTFDYANGQAQITGLQQGVYFLRVSKHDKTVSSKIIIE</sequence>
<gene>
    <name evidence="2" type="ORF">LV89_01154</name>
</gene>
<dbReference type="RefSeq" id="WP_109741918.1">
    <property type="nucleotide sequence ID" value="NZ_QGGO01000004.1"/>
</dbReference>
<keyword evidence="3" id="KW-1185">Reference proteome</keyword>
<dbReference type="InterPro" id="IPR013783">
    <property type="entry name" value="Ig-like_fold"/>
</dbReference>
<protein>
    <submittedName>
        <fullName evidence="2">Putative secreted protein (Por secretion system target)</fullName>
    </submittedName>
</protein>
<evidence type="ECO:0000313" key="2">
    <source>
        <dbReference type="EMBL" id="PWK28370.1"/>
    </source>
</evidence>
<dbReference type="Pfam" id="PF18962">
    <property type="entry name" value="Por_Secre_tail"/>
    <property type="match status" value="1"/>
</dbReference>
<dbReference type="Proteomes" id="UP000245489">
    <property type="component" value="Unassembled WGS sequence"/>
</dbReference>
<dbReference type="InterPro" id="IPR026444">
    <property type="entry name" value="Secre_tail"/>
</dbReference>
<dbReference type="EMBL" id="QGGO01000004">
    <property type="protein sequence ID" value="PWK28370.1"/>
    <property type="molecule type" value="Genomic_DNA"/>
</dbReference>
<dbReference type="OrthoDB" id="902276at2"/>
<evidence type="ECO:0000259" key="1">
    <source>
        <dbReference type="Pfam" id="PF18962"/>
    </source>
</evidence>
<proteinExistence type="predicted"/>
<accession>A0A316EYJ3</accession>
<evidence type="ECO:0000313" key="3">
    <source>
        <dbReference type="Proteomes" id="UP000245489"/>
    </source>
</evidence>
<feature type="domain" description="Secretion system C-terminal sorting" evidence="1">
    <location>
        <begin position="734"/>
        <end position="804"/>
    </location>
</feature>
<dbReference type="AlphaFoldDB" id="A0A316EYJ3"/>
<name>A0A316EYJ3_9BACT</name>
<reference evidence="2 3" key="1">
    <citation type="submission" date="2018-05" db="EMBL/GenBank/DDBJ databases">
        <title>Genomic Encyclopedia of Archaeal and Bacterial Type Strains, Phase II (KMG-II): from individual species to whole genera.</title>
        <authorList>
            <person name="Goeker M."/>
        </authorList>
    </citation>
    <scope>NUCLEOTIDE SEQUENCE [LARGE SCALE GENOMIC DNA]</scope>
    <source>
        <strain evidence="2 3">DSM 22214</strain>
    </source>
</reference>
<comment type="caution">
    <text evidence="2">The sequence shown here is derived from an EMBL/GenBank/DDBJ whole genome shotgun (WGS) entry which is preliminary data.</text>
</comment>
<organism evidence="2 3">
    <name type="scientific">Arcicella aurantiaca</name>
    <dbReference type="NCBI Taxonomy" id="591202"/>
    <lineage>
        <taxon>Bacteria</taxon>
        <taxon>Pseudomonadati</taxon>
        <taxon>Bacteroidota</taxon>
        <taxon>Cytophagia</taxon>
        <taxon>Cytophagales</taxon>
        <taxon>Flectobacillaceae</taxon>
        <taxon>Arcicella</taxon>
    </lineage>
</organism>
<dbReference type="Gene3D" id="2.60.40.10">
    <property type="entry name" value="Immunoglobulins"/>
    <property type="match status" value="1"/>
</dbReference>
<dbReference type="NCBIfam" id="TIGR04183">
    <property type="entry name" value="Por_Secre_tail"/>
    <property type="match status" value="1"/>
</dbReference>